<keyword evidence="1" id="KW-0812">Transmembrane</keyword>
<dbReference type="Proteomes" id="UP000594468">
    <property type="component" value="Chromosome"/>
</dbReference>
<feature type="transmembrane region" description="Helical" evidence="1">
    <location>
        <begin position="6"/>
        <end position="35"/>
    </location>
</feature>
<name>A0A7S8EDL6_9CHLR</name>
<gene>
    <name evidence="2" type="ORF">G4Y79_11850</name>
</gene>
<keyword evidence="1" id="KW-0472">Membrane</keyword>
<evidence type="ECO:0000313" key="2">
    <source>
        <dbReference type="EMBL" id="QPC85025.1"/>
    </source>
</evidence>
<evidence type="ECO:0000256" key="1">
    <source>
        <dbReference type="SAM" id="Phobius"/>
    </source>
</evidence>
<sequence length="440" mass="48145">MFDSPILEVIAGMIFIYSLLSILVTQINTVIATVLRLRARHLLEGINELVQDPILRAKVVTHPLIRLVKSDMVLPNQRIDEQQAEQIINAGVHAITWINPKTFTEVLMNLIKVDSDKELFGSLLEIVDGMPAGADRRRLRVIINRLTSSGEGLDELRQTIANLPEAIYREALTEALDDIDEEIGRMGLEPNSIVSLRAGLRNINNIYFRTALETILSTAQNMQEAGDQIQSWFDEQMDRTTTAYKRTMTFWSLLVGFVIAVLLNVDTLNIARTLWEDPALRAQVAAIAATTDLVALNAAAEGNLEAAAIGDSQSAEDVIAEIAERSEAALETVNTLMGLRLPLGWRLESVNTAPPLTIDTNGDGVADAAAADAQLTATQQTLLWDPGNVWNFVPGNSPNWFSLWAGKILGVLATMIAIAQGAPFWFNLLSRLTGGATKGE</sequence>
<feature type="transmembrane region" description="Helical" evidence="1">
    <location>
        <begin position="247"/>
        <end position="265"/>
    </location>
</feature>
<accession>A0A7S8EDL6</accession>
<dbReference type="EMBL" id="CP062983">
    <property type="protein sequence ID" value="QPC85025.1"/>
    <property type="molecule type" value="Genomic_DNA"/>
</dbReference>
<evidence type="ECO:0000313" key="3">
    <source>
        <dbReference type="Proteomes" id="UP000594468"/>
    </source>
</evidence>
<reference evidence="2 3" key="1">
    <citation type="submission" date="2020-02" db="EMBL/GenBank/DDBJ databases">
        <authorList>
            <person name="Zheng R.K."/>
            <person name="Sun C.M."/>
        </authorList>
    </citation>
    <scope>NUCLEOTIDE SEQUENCE [LARGE SCALE GENOMIC DNA]</scope>
    <source>
        <strain evidence="3">rifampicinis</strain>
    </source>
</reference>
<dbReference type="RefSeq" id="WP_195173088.1">
    <property type="nucleotide sequence ID" value="NZ_CP062983.1"/>
</dbReference>
<dbReference type="KEGG" id="pmet:G4Y79_11850"/>
<keyword evidence="3" id="KW-1185">Reference proteome</keyword>
<proteinExistence type="predicted"/>
<organism evidence="2 3">
    <name type="scientific">Phototrophicus methaneseepsis</name>
    <dbReference type="NCBI Taxonomy" id="2710758"/>
    <lineage>
        <taxon>Bacteria</taxon>
        <taxon>Bacillati</taxon>
        <taxon>Chloroflexota</taxon>
        <taxon>Candidatus Thermofontia</taxon>
        <taxon>Phototrophicales</taxon>
        <taxon>Phototrophicaceae</taxon>
        <taxon>Phototrophicus</taxon>
    </lineage>
</organism>
<feature type="transmembrane region" description="Helical" evidence="1">
    <location>
        <begin position="408"/>
        <end position="428"/>
    </location>
</feature>
<keyword evidence="1" id="KW-1133">Transmembrane helix</keyword>
<dbReference type="AlphaFoldDB" id="A0A7S8EDL6"/>
<protein>
    <submittedName>
        <fullName evidence="2">Uncharacterized protein</fullName>
    </submittedName>
</protein>